<dbReference type="Gene3D" id="3.90.226.10">
    <property type="entry name" value="2-enoyl-CoA Hydratase, Chain A, domain 1"/>
    <property type="match status" value="3"/>
</dbReference>
<keyword evidence="11" id="KW-1185">Reference proteome</keyword>
<dbReference type="InterPro" id="IPR002142">
    <property type="entry name" value="Peptidase_S49"/>
</dbReference>
<dbReference type="NCBIfam" id="TIGR00705">
    <property type="entry name" value="SppA_67K"/>
    <property type="match status" value="1"/>
</dbReference>
<feature type="transmembrane region" description="Helical" evidence="8">
    <location>
        <begin position="12"/>
        <end position="36"/>
    </location>
</feature>
<keyword evidence="3 7" id="KW-0645">Protease</keyword>
<evidence type="ECO:0000256" key="1">
    <source>
        <dbReference type="ARBA" id="ARBA00004370"/>
    </source>
</evidence>
<dbReference type="InterPro" id="IPR004634">
    <property type="entry name" value="Pept_S49_pIV"/>
</dbReference>
<dbReference type="InterPro" id="IPR004635">
    <property type="entry name" value="Pept_S49_SppA"/>
</dbReference>
<organism evidence="10 11">
    <name type="scientific">Trichocoleus desertorum GB2-A4</name>
    <dbReference type="NCBI Taxonomy" id="2933944"/>
    <lineage>
        <taxon>Bacteria</taxon>
        <taxon>Bacillati</taxon>
        <taxon>Cyanobacteriota</taxon>
        <taxon>Cyanophyceae</taxon>
        <taxon>Leptolyngbyales</taxon>
        <taxon>Trichocoleusaceae</taxon>
        <taxon>Trichocoleus</taxon>
    </lineage>
</organism>
<dbReference type="CDD" id="cd07023">
    <property type="entry name" value="S49_Sppa_N_C"/>
    <property type="match status" value="1"/>
</dbReference>
<keyword evidence="5" id="KW-0720">Serine protease</keyword>
<reference evidence="10 11" key="1">
    <citation type="submission" date="2022-04" db="EMBL/GenBank/DDBJ databases">
        <title>Positive selection, recombination, and allopatry shape intraspecific diversity of widespread and dominant cyanobacteria.</title>
        <authorList>
            <person name="Wei J."/>
            <person name="Shu W."/>
            <person name="Hu C."/>
        </authorList>
    </citation>
    <scope>NUCLEOTIDE SEQUENCE [LARGE SCALE GENOMIC DNA]</scope>
    <source>
        <strain evidence="10 11">GB2-A4</strain>
    </source>
</reference>
<dbReference type="InterPro" id="IPR047272">
    <property type="entry name" value="S49_SppA_C"/>
</dbReference>
<feature type="domain" description="Peptidase S49" evidence="9">
    <location>
        <begin position="130"/>
        <end position="280"/>
    </location>
</feature>
<name>A0ABV0JBG7_9CYAN</name>
<evidence type="ECO:0000256" key="2">
    <source>
        <dbReference type="ARBA" id="ARBA00008683"/>
    </source>
</evidence>
<accession>A0ABV0JBG7</accession>
<evidence type="ECO:0000256" key="4">
    <source>
        <dbReference type="ARBA" id="ARBA00022801"/>
    </source>
</evidence>
<proteinExistence type="inferred from homology"/>
<dbReference type="Proteomes" id="UP001464891">
    <property type="component" value="Unassembled WGS sequence"/>
</dbReference>
<evidence type="ECO:0000256" key="6">
    <source>
        <dbReference type="ARBA" id="ARBA00023136"/>
    </source>
</evidence>
<dbReference type="SUPFAM" id="SSF52096">
    <property type="entry name" value="ClpP/crotonase"/>
    <property type="match status" value="2"/>
</dbReference>
<dbReference type="PIRSF" id="PIRSF001217">
    <property type="entry name" value="Protease_4_SppA"/>
    <property type="match status" value="1"/>
</dbReference>
<protein>
    <recommendedName>
        <fullName evidence="7">Protease 4</fullName>
        <ecNumber evidence="7">3.4.21.-</ecNumber>
    </recommendedName>
    <alternativeName>
        <fullName evidence="7">Endopeptidase IV</fullName>
    </alternativeName>
    <alternativeName>
        <fullName evidence="7">Protease IV</fullName>
    </alternativeName>
    <alternativeName>
        <fullName evidence="7">Signal peptide peptidase</fullName>
    </alternativeName>
</protein>
<keyword evidence="7" id="KW-1003">Cell membrane</keyword>
<dbReference type="InterPro" id="IPR047217">
    <property type="entry name" value="S49_SppA_67K_type_N"/>
</dbReference>
<keyword evidence="8" id="KW-0812">Transmembrane</keyword>
<dbReference type="EC" id="3.4.21.-" evidence="7"/>
<feature type="domain" description="Peptidase S49" evidence="9">
    <location>
        <begin position="379"/>
        <end position="528"/>
    </location>
</feature>
<evidence type="ECO:0000256" key="7">
    <source>
        <dbReference type="PIRNR" id="PIRNR001217"/>
    </source>
</evidence>
<evidence type="ECO:0000256" key="5">
    <source>
        <dbReference type="ARBA" id="ARBA00022825"/>
    </source>
</evidence>
<evidence type="ECO:0000313" key="10">
    <source>
        <dbReference type="EMBL" id="MEP0819127.1"/>
    </source>
</evidence>
<dbReference type="RefSeq" id="WP_190432223.1">
    <property type="nucleotide sequence ID" value="NZ_JAMPKM010000012.1"/>
</dbReference>
<comment type="similarity">
    <text evidence="2 7">Belongs to the peptidase S49 family.</text>
</comment>
<dbReference type="NCBIfam" id="TIGR00706">
    <property type="entry name" value="SppA_dom"/>
    <property type="match status" value="1"/>
</dbReference>
<dbReference type="Gene3D" id="6.20.330.10">
    <property type="match status" value="1"/>
</dbReference>
<comment type="subcellular location">
    <subcellularLocation>
        <location evidence="7">Cell inner membrane</location>
    </subcellularLocation>
    <subcellularLocation>
        <location evidence="1">Membrane</location>
    </subcellularLocation>
</comment>
<dbReference type="PANTHER" id="PTHR33209">
    <property type="entry name" value="PROTEASE 4"/>
    <property type="match status" value="1"/>
</dbReference>
<sequence>MRDFLKYTFASLAGLILFCSLGVGGLIFLLIAAASVDSGPQVRNKSVLTFDLSLNITDSKPATSTSQAISEALSNDNNDSVSLQTVLQAIEEATQDDRIIALYLYGNMSAGSSSSGLATLKEVREALERFRAKGKKIIAYDMEWGEREYYLGSVANTVVLNPIGSMELNGFSSQPTFYTGALQKYGVGVQVTRVGKYKSAVEPFLLTKQSSASREQTAKLLGDLWSEFSTTVSKDRKLKPQQIQAIADNQGVLLAEEALQRRLVDKVAYFDEVVAELKQMTDSDEDERSFRQISLPTYARAVESDTEKSSSNQVAVVYAEGDIVEGIGGPSSVGGDRLARQLRELRLDDDVKAVVLRVNSPGGSVTASEVIQREVVLIKKVKPIVVSMGDVAASGGYWISTYADRIFAEPNTITGSIGVFGLLPNVQKLANAQGITWDVVKTARFADSEGITRPRTPQELAVHQRVVDRIYDRFLTKVAESRKLPKQKVATLAQGRVWSGTSAKQLGLVDAIGGLNAAVEDAAKRAKLGDDWKLEEYPKTRSLEDQILKRLIGDPAAQAAETATEKVDPFTAELLKVQQDWSTLKAFNDPLGVYARLPLNLRID</sequence>
<keyword evidence="6 7" id="KW-0472">Membrane</keyword>
<dbReference type="CDD" id="cd07018">
    <property type="entry name" value="S49_SppA_67K_type"/>
    <property type="match status" value="1"/>
</dbReference>
<dbReference type="InterPro" id="IPR029045">
    <property type="entry name" value="ClpP/crotonase-like_dom_sf"/>
</dbReference>
<evidence type="ECO:0000256" key="3">
    <source>
        <dbReference type="ARBA" id="ARBA00022670"/>
    </source>
</evidence>
<comment type="caution">
    <text evidence="10">The sequence shown here is derived from an EMBL/GenBank/DDBJ whole genome shotgun (WGS) entry which is preliminary data.</text>
</comment>
<keyword evidence="8" id="KW-1133">Transmembrane helix</keyword>
<keyword evidence="7" id="KW-0997">Cell inner membrane</keyword>
<gene>
    <name evidence="10" type="primary">sppA</name>
    <name evidence="10" type="ORF">NC998_18670</name>
</gene>
<evidence type="ECO:0000313" key="11">
    <source>
        <dbReference type="Proteomes" id="UP001464891"/>
    </source>
</evidence>
<dbReference type="EMBL" id="JAMPKM010000012">
    <property type="protein sequence ID" value="MEP0819127.1"/>
    <property type="molecule type" value="Genomic_DNA"/>
</dbReference>
<keyword evidence="4 7" id="KW-0378">Hydrolase</keyword>
<dbReference type="PANTHER" id="PTHR33209:SF1">
    <property type="entry name" value="PEPTIDASE S49 DOMAIN-CONTAINING PROTEIN"/>
    <property type="match status" value="1"/>
</dbReference>
<dbReference type="Pfam" id="PF01343">
    <property type="entry name" value="Peptidase_S49"/>
    <property type="match status" value="2"/>
</dbReference>
<evidence type="ECO:0000256" key="8">
    <source>
        <dbReference type="SAM" id="Phobius"/>
    </source>
</evidence>
<evidence type="ECO:0000259" key="9">
    <source>
        <dbReference type="Pfam" id="PF01343"/>
    </source>
</evidence>